<dbReference type="PANTHER" id="PTHR34980">
    <property type="entry name" value="INNER MEMBRANE PROTEIN-RELATED-RELATED"/>
    <property type="match status" value="1"/>
</dbReference>
<organism evidence="2 3">
    <name type="scientific">Deinococcus aerius</name>
    <dbReference type="NCBI Taxonomy" id="200253"/>
    <lineage>
        <taxon>Bacteria</taxon>
        <taxon>Thermotogati</taxon>
        <taxon>Deinococcota</taxon>
        <taxon>Deinococci</taxon>
        <taxon>Deinococcales</taxon>
        <taxon>Deinococcaceae</taxon>
        <taxon>Deinococcus</taxon>
    </lineage>
</organism>
<evidence type="ECO:0008006" key="4">
    <source>
        <dbReference type="Google" id="ProtNLM"/>
    </source>
</evidence>
<evidence type="ECO:0000313" key="3">
    <source>
        <dbReference type="Proteomes" id="UP000236569"/>
    </source>
</evidence>
<dbReference type="PANTHER" id="PTHR34980:SF2">
    <property type="entry name" value="INNER MEMBRANE PROTEIN YHAH-RELATED"/>
    <property type="match status" value="1"/>
</dbReference>
<dbReference type="RefSeq" id="WP_103129042.1">
    <property type="nucleotide sequence ID" value="NZ_BFAG01000005.1"/>
</dbReference>
<proteinExistence type="predicted"/>
<dbReference type="EMBL" id="BFAG01000005">
    <property type="protein sequence ID" value="GBF05606.1"/>
    <property type="molecule type" value="Genomic_DNA"/>
</dbReference>
<gene>
    <name evidence="2" type="ORF">DAERI_050115</name>
</gene>
<dbReference type="OrthoDB" id="9812349at2"/>
<dbReference type="Pfam" id="PF05656">
    <property type="entry name" value="DUF805"/>
    <property type="match status" value="1"/>
</dbReference>
<dbReference type="GO" id="GO:0005886">
    <property type="term" value="C:plasma membrane"/>
    <property type="evidence" value="ECO:0007669"/>
    <property type="project" value="TreeGrafter"/>
</dbReference>
<keyword evidence="1" id="KW-0812">Transmembrane</keyword>
<name>A0A2I9D4M5_9DEIO</name>
<feature type="transmembrane region" description="Helical" evidence="1">
    <location>
        <begin position="97"/>
        <end position="118"/>
    </location>
</feature>
<keyword evidence="1" id="KW-0472">Membrane</keyword>
<feature type="transmembrane region" description="Helical" evidence="1">
    <location>
        <begin position="24"/>
        <end position="44"/>
    </location>
</feature>
<dbReference type="AlphaFoldDB" id="A0A2I9D4M5"/>
<feature type="transmembrane region" description="Helical" evidence="1">
    <location>
        <begin position="64"/>
        <end position="85"/>
    </location>
</feature>
<dbReference type="Proteomes" id="UP000236569">
    <property type="component" value="Unassembled WGS sequence"/>
</dbReference>
<comment type="caution">
    <text evidence="2">The sequence shown here is derived from an EMBL/GenBank/DDBJ whole genome shotgun (WGS) entry which is preliminary data.</text>
</comment>
<keyword evidence="3" id="KW-1185">Reference proteome</keyword>
<protein>
    <recommendedName>
        <fullName evidence="4">DUF805 domain-containing protein</fullName>
    </recommendedName>
</protein>
<evidence type="ECO:0000256" key="1">
    <source>
        <dbReference type="SAM" id="Phobius"/>
    </source>
</evidence>
<accession>A0A2I9D4M5</accession>
<dbReference type="InterPro" id="IPR008523">
    <property type="entry name" value="DUF805"/>
</dbReference>
<keyword evidence="1" id="KW-1133">Transmembrane helix</keyword>
<evidence type="ECO:0000313" key="2">
    <source>
        <dbReference type="EMBL" id="GBF05606.1"/>
    </source>
</evidence>
<sequence>MNEYLNVIRNHYADFRGRARRRDFWMFSLINTVVVILLELPLLLSSVGAAAAGQEDWNPGGLAMLSLVLTILYALFIFVPSLAVTIRRLHDTGRSGWWYLINFVPFVGGLVLFIFLVMESQPGANKWGPNPKGMEATAAPAW</sequence>
<reference evidence="3" key="1">
    <citation type="submission" date="2018-01" db="EMBL/GenBank/DDBJ databases">
        <title>Draft Genome Sequence of the Radioresistant Bacterium Deinococcus aerius TR0125, Isolated from the Higher Atmosphere above Japan.</title>
        <authorList>
            <person name="Satoh K."/>
            <person name="Arai H."/>
            <person name="Sanzen T."/>
            <person name="Kawaguchi Y."/>
            <person name="Hayashi H."/>
            <person name="Yokobori S."/>
            <person name="Yamagishi A."/>
            <person name="Oono Y."/>
            <person name="Narumi I."/>
        </authorList>
    </citation>
    <scope>NUCLEOTIDE SEQUENCE [LARGE SCALE GENOMIC DNA]</scope>
    <source>
        <strain evidence="3">TR0125</strain>
    </source>
</reference>